<feature type="chain" id="PRO_5038733538" description="DUF8094 domain-containing protein" evidence="1">
    <location>
        <begin position="21"/>
        <end position="340"/>
    </location>
</feature>
<accession>A0A6N7EID0</accession>
<dbReference type="EMBL" id="WHPC01000064">
    <property type="protein sequence ID" value="MPV38142.1"/>
    <property type="molecule type" value="Genomic_DNA"/>
</dbReference>
<evidence type="ECO:0000313" key="4">
    <source>
        <dbReference type="Proteomes" id="UP000437709"/>
    </source>
</evidence>
<organism evidence="3 4">
    <name type="scientific">Georgenia subflava</name>
    <dbReference type="NCBI Taxonomy" id="1622177"/>
    <lineage>
        <taxon>Bacteria</taxon>
        <taxon>Bacillati</taxon>
        <taxon>Actinomycetota</taxon>
        <taxon>Actinomycetes</taxon>
        <taxon>Micrococcales</taxon>
        <taxon>Bogoriellaceae</taxon>
        <taxon>Georgenia</taxon>
    </lineage>
</organism>
<evidence type="ECO:0000256" key="1">
    <source>
        <dbReference type="SAM" id="SignalP"/>
    </source>
</evidence>
<evidence type="ECO:0000259" key="2">
    <source>
        <dbReference type="Pfam" id="PF26366"/>
    </source>
</evidence>
<keyword evidence="1" id="KW-0732">Signal</keyword>
<dbReference type="Pfam" id="PF26366">
    <property type="entry name" value="DUF8094"/>
    <property type="match status" value="1"/>
</dbReference>
<evidence type="ECO:0000313" key="3">
    <source>
        <dbReference type="EMBL" id="MPV38142.1"/>
    </source>
</evidence>
<dbReference type="Proteomes" id="UP000437709">
    <property type="component" value="Unassembled WGS sequence"/>
</dbReference>
<dbReference type="InterPro" id="IPR058407">
    <property type="entry name" value="DUF8094"/>
</dbReference>
<reference evidence="3 4" key="1">
    <citation type="submission" date="2019-10" db="EMBL/GenBank/DDBJ databases">
        <title>Georgenia wutianyii sp. nov. and Georgenia yuyongxinii sp. nov. isolated from plateau pika (Ochotona curzoniae) in the Qinghai-Tibet plateau of China.</title>
        <authorList>
            <person name="Tian Z."/>
        </authorList>
    </citation>
    <scope>NUCLEOTIDE SEQUENCE [LARGE SCALE GENOMIC DNA]</scope>
    <source>
        <strain evidence="3 4">JCM 19765</strain>
    </source>
</reference>
<feature type="signal peptide" evidence="1">
    <location>
        <begin position="1"/>
        <end position="20"/>
    </location>
</feature>
<gene>
    <name evidence="3" type="ORF">GB881_13995</name>
</gene>
<dbReference type="PROSITE" id="PS51257">
    <property type="entry name" value="PROKAR_LIPOPROTEIN"/>
    <property type="match status" value="1"/>
</dbReference>
<dbReference type="OrthoDB" id="3266092at2"/>
<dbReference type="AlphaFoldDB" id="A0A6N7EID0"/>
<proteinExistence type="predicted"/>
<comment type="caution">
    <text evidence="3">The sequence shown here is derived from an EMBL/GenBank/DDBJ whole genome shotgun (WGS) entry which is preliminary data.</text>
</comment>
<protein>
    <recommendedName>
        <fullName evidence="2">DUF8094 domain-containing protein</fullName>
    </recommendedName>
</protein>
<dbReference type="RefSeq" id="WP_152196311.1">
    <property type="nucleotide sequence ID" value="NZ_VUKD01000005.1"/>
</dbReference>
<sequence length="340" mass="35154">MRARRTSAAAGVALALALLAGCSTEVPQPDPDPVAETPPPALDEARFDRVLQEVAEAISAGDEARDPEVLSTRVTGPALDLRSGEYRLAEATDGEAVPEPITTAPQVQAVSATADFPRIAMAITEMPEGANLPLLVTLVQPEPREQYKLWGWVQLFPGVQTPALTHPEAGSAVVAPDADTLVATPTEVVERFVATINDTGSEFAPQFAADPYRDSLLSTTAELDEAVQAAGDATLSAEVGDDGPVSIATADGGAIVMGELRSELTFQKTVAGSELRAGGAIGALLGDDTEVRGSVTGISDVLVAFYVPPADAEDTTIQALGATTVLVEVTRDDSSAPAEE</sequence>
<name>A0A6N7EID0_9MICO</name>
<keyword evidence="4" id="KW-1185">Reference proteome</keyword>
<feature type="domain" description="DUF8094" evidence="2">
    <location>
        <begin position="40"/>
        <end position="313"/>
    </location>
</feature>